<accession>A0A327SCI8</accession>
<reference evidence="1 2" key="1">
    <citation type="submission" date="2018-06" db="EMBL/GenBank/DDBJ databases">
        <title>Genomic Encyclopedia of Archaeal and Bacterial Type Strains, Phase II (KMG-II): from individual species to whole genera.</title>
        <authorList>
            <person name="Goeker M."/>
        </authorList>
    </citation>
    <scope>NUCLEOTIDE SEQUENCE [LARGE SCALE GENOMIC DNA]</scope>
    <source>
        <strain evidence="1 2">DSM 12408</strain>
    </source>
</reference>
<protein>
    <submittedName>
        <fullName evidence="1">Uncharacterized protein</fullName>
    </submittedName>
</protein>
<dbReference type="EMBL" id="QLLQ01000002">
    <property type="protein sequence ID" value="RAJ26671.1"/>
    <property type="molecule type" value="Genomic_DNA"/>
</dbReference>
<evidence type="ECO:0000313" key="1">
    <source>
        <dbReference type="EMBL" id="RAJ26671.1"/>
    </source>
</evidence>
<evidence type="ECO:0000313" key="2">
    <source>
        <dbReference type="Proteomes" id="UP000248987"/>
    </source>
</evidence>
<organism evidence="1 2">
    <name type="scientific">Gelidibacter algens</name>
    <dbReference type="NCBI Taxonomy" id="49280"/>
    <lineage>
        <taxon>Bacteria</taxon>
        <taxon>Pseudomonadati</taxon>
        <taxon>Bacteroidota</taxon>
        <taxon>Flavobacteriia</taxon>
        <taxon>Flavobacteriales</taxon>
        <taxon>Flavobacteriaceae</taxon>
        <taxon>Gelidibacter</taxon>
    </lineage>
</organism>
<keyword evidence="2" id="KW-1185">Reference proteome</keyword>
<proteinExistence type="predicted"/>
<name>A0A327SCI8_9FLAO</name>
<comment type="caution">
    <text evidence="1">The sequence shown here is derived from an EMBL/GenBank/DDBJ whole genome shotgun (WGS) entry which is preliminary data.</text>
</comment>
<gene>
    <name evidence="1" type="ORF">LX77_00926</name>
</gene>
<sequence length="41" mass="4606">MAGISEKKSRYSDAFNDLTRLIGAESIEEPFIKSLKVNFLS</sequence>
<dbReference type="Proteomes" id="UP000248987">
    <property type="component" value="Unassembled WGS sequence"/>
</dbReference>
<dbReference type="AlphaFoldDB" id="A0A327SCI8"/>